<feature type="domain" description="Helix-turn-helix" evidence="1">
    <location>
        <begin position="6"/>
        <end position="57"/>
    </location>
</feature>
<dbReference type="RefSeq" id="WP_369279760.1">
    <property type="nucleotide sequence ID" value="NZ_JBJVMW010000010.1"/>
</dbReference>
<dbReference type="Pfam" id="PF12728">
    <property type="entry name" value="HTH_17"/>
    <property type="match status" value="1"/>
</dbReference>
<accession>A0ABW9IPY5</accession>
<dbReference type="EMBL" id="JBJVNE010000014">
    <property type="protein sequence ID" value="MFM9649844.1"/>
    <property type="molecule type" value="Genomic_DNA"/>
</dbReference>
<evidence type="ECO:0000313" key="3">
    <source>
        <dbReference type="Proteomes" id="UP001631993"/>
    </source>
</evidence>
<protein>
    <submittedName>
        <fullName evidence="2">Helix-turn-helix transcriptional regulator</fullName>
    </submittedName>
</protein>
<keyword evidence="3" id="KW-1185">Reference proteome</keyword>
<name>A0ABW9IPY5_STRGJ</name>
<dbReference type="Gene3D" id="1.10.238.160">
    <property type="match status" value="1"/>
</dbReference>
<comment type="caution">
    <text evidence="2">The sequence shown here is derived from an EMBL/GenBank/DDBJ whole genome shotgun (WGS) entry which is preliminary data.</text>
</comment>
<evidence type="ECO:0000259" key="1">
    <source>
        <dbReference type="Pfam" id="PF12728"/>
    </source>
</evidence>
<dbReference type="Proteomes" id="UP001631993">
    <property type="component" value="Unassembled WGS sequence"/>
</dbReference>
<sequence length="67" mass="7538">MEIPGYLTSNQVAARLGVNRQSVYNLVNRVADFPKPVKVGRASLWAEVAVNEWRAKHPARRKPQKPA</sequence>
<gene>
    <name evidence="2" type="ORF">ACKI1S_27310</name>
</gene>
<reference evidence="2 3" key="1">
    <citation type="submission" date="2024-12" db="EMBL/GenBank/DDBJ databases">
        <title>Forecasting of Potato common scab and diversities of Pathogenic streptomyces spp. in china.</title>
        <authorList>
            <person name="Handique U."/>
            <person name="Wu J."/>
        </authorList>
    </citation>
    <scope>NUCLEOTIDE SEQUENCE [LARGE SCALE GENOMIC DNA]</scope>
    <source>
        <strain evidence="2 3">ZRIMU1585</strain>
    </source>
</reference>
<proteinExistence type="predicted"/>
<evidence type="ECO:0000313" key="2">
    <source>
        <dbReference type="EMBL" id="MFM9649844.1"/>
    </source>
</evidence>
<dbReference type="InterPro" id="IPR041657">
    <property type="entry name" value="HTH_17"/>
</dbReference>
<organism evidence="2 3">
    <name type="scientific">Streptomyces galilaeus</name>
    <dbReference type="NCBI Taxonomy" id="33899"/>
    <lineage>
        <taxon>Bacteria</taxon>
        <taxon>Bacillati</taxon>
        <taxon>Actinomycetota</taxon>
        <taxon>Actinomycetes</taxon>
        <taxon>Kitasatosporales</taxon>
        <taxon>Streptomycetaceae</taxon>
        <taxon>Streptomyces</taxon>
    </lineage>
</organism>